<evidence type="ECO:0000313" key="3">
    <source>
        <dbReference type="Proteomes" id="UP000789508"/>
    </source>
</evidence>
<reference evidence="2" key="1">
    <citation type="submission" date="2021-06" db="EMBL/GenBank/DDBJ databases">
        <authorList>
            <person name="Kallberg Y."/>
            <person name="Tangrot J."/>
            <person name="Rosling A."/>
        </authorList>
    </citation>
    <scope>NUCLEOTIDE SEQUENCE</scope>
    <source>
        <strain evidence="2">FL130A</strain>
    </source>
</reference>
<keyword evidence="3" id="KW-1185">Reference proteome</keyword>
<proteinExistence type="predicted"/>
<protein>
    <submittedName>
        <fullName evidence="2">2814_t:CDS:1</fullName>
    </submittedName>
</protein>
<organism evidence="2 3">
    <name type="scientific">Ambispora leptoticha</name>
    <dbReference type="NCBI Taxonomy" id="144679"/>
    <lineage>
        <taxon>Eukaryota</taxon>
        <taxon>Fungi</taxon>
        <taxon>Fungi incertae sedis</taxon>
        <taxon>Mucoromycota</taxon>
        <taxon>Glomeromycotina</taxon>
        <taxon>Glomeromycetes</taxon>
        <taxon>Archaeosporales</taxon>
        <taxon>Ambisporaceae</taxon>
        <taxon>Ambispora</taxon>
    </lineage>
</organism>
<dbReference type="Proteomes" id="UP000789508">
    <property type="component" value="Unassembled WGS sequence"/>
</dbReference>
<feature type="coiled-coil region" evidence="1">
    <location>
        <begin position="5"/>
        <end position="36"/>
    </location>
</feature>
<keyword evidence="1" id="KW-0175">Coiled coil</keyword>
<accession>A0A9N9CJS9</accession>
<evidence type="ECO:0000313" key="2">
    <source>
        <dbReference type="EMBL" id="CAG8602499.1"/>
    </source>
</evidence>
<evidence type="ECO:0000256" key="1">
    <source>
        <dbReference type="SAM" id="Coils"/>
    </source>
</evidence>
<dbReference type="EMBL" id="CAJVPS010004341">
    <property type="protein sequence ID" value="CAG8602499.1"/>
    <property type="molecule type" value="Genomic_DNA"/>
</dbReference>
<sequence length="42" mass="4972">EIEEKNSLQDQLDEALEDRKKMAVELVQVKKKLQEELSGWDK</sequence>
<feature type="non-terminal residue" evidence="2">
    <location>
        <position position="1"/>
    </location>
</feature>
<gene>
    <name evidence="2" type="ORF">ALEPTO_LOCUS8208</name>
</gene>
<dbReference type="AlphaFoldDB" id="A0A9N9CJS9"/>
<name>A0A9N9CJS9_9GLOM</name>
<comment type="caution">
    <text evidence="2">The sequence shown here is derived from an EMBL/GenBank/DDBJ whole genome shotgun (WGS) entry which is preliminary data.</text>
</comment>